<reference evidence="9 10" key="1">
    <citation type="submission" date="2019-03" db="EMBL/GenBank/DDBJ databases">
        <title>Genomic Encyclopedia of Type Strains, Phase III (KMG-III): the genomes of soil and plant-associated and newly described type strains.</title>
        <authorList>
            <person name="Whitman W."/>
        </authorList>
    </citation>
    <scope>NUCLEOTIDE SEQUENCE [LARGE SCALE GENOMIC DNA]</scope>
    <source>
        <strain evidence="9 10">VKM Ac-2570</strain>
    </source>
</reference>
<evidence type="ECO:0000259" key="8">
    <source>
        <dbReference type="PROSITE" id="PS50850"/>
    </source>
</evidence>
<dbReference type="GO" id="GO:0005886">
    <property type="term" value="C:plasma membrane"/>
    <property type="evidence" value="ECO:0007669"/>
    <property type="project" value="UniProtKB-SubCell"/>
</dbReference>
<evidence type="ECO:0000313" key="10">
    <source>
        <dbReference type="Proteomes" id="UP000295447"/>
    </source>
</evidence>
<gene>
    <name evidence="9" type="ORF">EV650_5810</name>
</gene>
<evidence type="ECO:0000256" key="2">
    <source>
        <dbReference type="ARBA" id="ARBA00022448"/>
    </source>
</evidence>
<feature type="transmembrane region" description="Helical" evidence="7">
    <location>
        <begin position="396"/>
        <end position="417"/>
    </location>
</feature>
<feature type="transmembrane region" description="Helical" evidence="7">
    <location>
        <begin position="107"/>
        <end position="126"/>
    </location>
</feature>
<dbReference type="CDD" id="cd17321">
    <property type="entry name" value="MFS_MMR_MDR_like"/>
    <property type="match status" value="1"/>
</dbReference>
<feature type="transmembrane region" description="Helical" evidence="7">
    <location>
        <begin position="364"/>
        <end position="384"/>
    </location>
</feature>
<feature type="transmembrane region" description="Helical" evidence="7">
    <location>
        <begin position="230"/>
        <end position="249"/>
    </location>
</feature>
<feature type="transmembrane region" description="Helical" evidence="7">
    <location>
        <begin position="138"/>
        <end position="159"/>
    </location>
</feature>
<dbReference type="InterPro" id="IPR020846">
    <property type="entry name" value="MFS_dom"/>
</dbReference>
<evidence type="ECO:0000256" key="1">
    <source>
        <dbReference type="ARBA" id="ARBA00004651"/>
    </source>
</evidence>
<evidence type="ECO:0000256" key="6">
    <source>
        <dbReference type="ARBA" id="ARBA00023136"/>
    </source>
</evidence>
<feature type="transmembrane region" description="Helical" evidence="7">
    <location>
        <begin position="165"/>
        <end position="188"/>
    </location>
</feature>
<dbReference type="InterPro" id="IPR001958">
    <property type="entry name" value="Tet-R_TetA/multi-R_MdtG-like"/>
</dbReference>
<keyword evidence="3" id="KW-1003">Cell membrane</keyword>
<evidence type="ECO:0000313" key="9">
    <source>
        <dbReference type="EMBL" id="TDW19205.1"/>
    </source>
</evidence>
<protein>
    <submittedName>
        <fullName evidence="9">EmrB/QacA subfamily drug resistance transporter</fullName>
    </submittedName>
</protein>
<dbReference type="PANTHER" id="PTHR42718">
    <property type="entry name" value="MAJOR FACILITATOR SUPERFAMILY MULTIDRUG TRANSPORTER MFSC"/>
    <property type="match status" value="1"/>
</dbReference>
<name>A0A4R7ZNW9_9ACTN</name>
<keyword evidence="10" id="KW-1185">Reference proteome</keyword>
<organism evidence="9 10">
    <name type="scientific">Kribbella kalugense</name>
    <dbReference type="NCBI Taxonomy" id="2512221"/>
    <lineage>
        <taxon>Bacteria</taxon>
        <taxon>Bacillati</taxon>
        <taxon>Actinomycetota</taxon>
        <taxon>Actinomycetes</taxon>
        <taxon>Propionibacteriales</taxon>
        <taxon>Kribbellaceae</taxon>
        <taxon>Kribbella</taxon>
    </lineage>
</organism>
<dbReference type="Gene3D" id="1.20.1720.10">
    <property type="entry name" value="Multidrug resistance protein D"/>
    <property type="match status" value="1"/>
</dbReference>
<evidence type="ECO:0000256" key="5">
    <source>
        <dbReference type="ARBA" id="ARBA00022989"/>
    </source>
</evidence>
<comment type="subcellular location">
    <subcellularLocation>
        <location evidence="1">Cell membrane</location>
        <topology evidence="1">Multi-pass membrane protein</topology>
    </subcellularLocation>
</comment>
<feature type="transmembrane region" description="Helical" evidence="7">
    <location>
        <begin position="429"/>
        <end position="451"/>
    </location>
</feature>
<dbReference type="GO" id="GO:0022857">
    <property type="term" value="F:transmembrane transporter activity"/>
    <property type="evidence" value="ECO:0007669"/>
    <property type="project" value="InterPro"/>
</dbReference>
<feature type="transmembrane region" description="Helical" evidence="7">
    <location>
        <begin position="306"/>
        <end position="325"/>
    </location>
</feature>
<dbReference type="Pfam" id="PF07690">
    <property type="entry name" value="MFS_1"/>
    <property type="match status" value="1"/>
</dbReference>
<sequence>MPSTLKRTTWAVLALACVSQFMVILDASIVNVALPSIQRELGFTVTGLAWVVNGYLLTFAGFMLLGGRAADLFGQRRMLVTGLILFSAASLAAGLASAPGVLVAARVVQGVGAAMLAPATLAVINTNFTAERERARAFGAWSAAGGVGGMAGAVAGGAITTGLSWRWVFLINVPIGAVLIGAAMKSLAAARTRRREPLDLIGAATGTAGLAALIYGVMQSADHDWTSLRVALPGAAGLLLLVVFTVVEARVARPIMPLRLLTLRTVAVGNGMLLLFGAIAIAMWYFTSLFLQNVLGYSALRSGLGQTPAAVTFVVVARLAATLLPRTGVRRLIVAGSACFLIGFGWLAQAGAGSGYVTSVLGPTLLVAIGIGLTFPTLMAAVTADVPEGDAGVAGGLANTASQVGGAIGLAVLTTVAGTRAATAAGYDLVFVVAAGLAVALALVGSLLPGFSRPSGSGERVRRPGG</sequence>
<dbReference type="SUPFAM" id="SSF103473">
    <property type="entry name" value="MFS general substrate transporter"/>
    <property type="match status" value="1"/>
</dbReference>
<accession>A0A4R7ZNW9</accession>
<dbReference type="PROSITE" id="PS50850">
    <property type="entry name" value="MFS"/>
    <property type="match status" value="1"/>
</dbReference>
<comment type="caution">
    <text evidence="9">The sequence shown here is derived from an EMBL/GenBank/DDBJ whole genome shotgun (WGS) entry which is preliminary data.</text>
</comment>
<dbReference type="EMBL" id="SODF01000002">
    <property type="protein sequence ID" value="TDW19205.1"/>
    <property type="molecule type" value="Genomic_DNA"/>
</dbReference>
<feature type="transmembrane region" description="Helical" evidence="7">
    <location>
        <begin position="261"/>
        <end position="286"/>
    </location>
</feature>
<keyword evidence="5 7" id="KW-1133">Transmembrane helix</keyword>
<feature type="transmembrane region" description="Helical" evidence="7">
    <location>
        <begin position="78"/>
        <end position="101"/>
    </location>
</feature>
<dbReference type="AlphaFoldDB" id="A0A4R7ZNW9"/>
<dbReference type="PRINTS" id="PR01035">
    <property type="entry name" value="TCRTETA"/>
</dbReference>
<dbReference type="InterPro" id="IPR011701">
    <property type="entry name" value="MFS"/>
</dbReference>
<dbReference type="RefSeq" id="WP_134122089.1">
    <property type="nucleotide sequence ID" value="NZ_SODF01000002.1"/>
</dbReference>
<evidence type="ECO:0000256" key="3">
    <source>
        <dbReference type="ARBA" id="ARBA00022475"/>
    </source>
</evidence>
<keyword evidence="6 7" id="KW-0472">Membrane</keyword>
<keyword evidence="4 7" id="KW-0812">Transmembrane</keyword>
<dbReference type="PANTHER" id="PTHR42718:SF46">
    <property type="entry name" value="BLR6921 PROTEIN"/>
    <property type="match status" value="1"/>
</dbReference>
<dbReference type="InterPro" id="IPR036259">
    <property type="entry name" value="MFS_trans_sf"/>
</dbReference>
<keyword evidence="2" id="KW-0813">Transport</keyword>
<feature type="transmembrane region" description="Helical" evidence="7">
    <location>
        <begin position="200"/>
        <end position="218"/>
    </location>
</feature>
<feature type="transmembrane region" description="Helical" evidence="7">
    <location>
        <begin position="43"/>
        <end position="66"/>
    </location>
</feature>
<dbReference type="Gene3D" id="1.20.1250.20">
    <property type="entry name" value="MFS general substrate transporter like domains"/>
    <property type="match status" value="1"/>
</dbReference>
<dbReference type="Proteomes" id="UP000295447">
    <property type="component" value="Unassembled WGS sequence"/>
</dbReference>
<dbReference type="OrthoDB" id="4325372at2"/>
<proteinExistence type="predicted"/>
<evidence type="ECO:0000256" key="7">
    <source>
        <dbReference type="SAM" id="Phobius"/>
    </source>
</evidence>
<feature type="domain" description="Major facilitator superfamily (MFS) profile" evidence="8">
    <location>
        <begin position="12"/>
        <end position="453"/>
    </location>
</feature>
<feature type="transmembrane region" description="Helical" evidence="7">
    <location>
        <begin position="332"/>
        <end position="352"/>
    </location>
</feature>
<evidence type="ECO:0000256" key="4">
    <source>
        <dbReference type="ARBA" id="ARBA00022692"/>
    </source>
</evidence>